<evidence type="ECO:0000256" key="8">
    <source>
        <dbReference type="ARBA" id="ARBA00023286"/>
    </source>
</evidence>
<evidence type="ECO:0000256" key="6">
    <source>
        <dbReference type="ARBA" id="ARBA00023065"/>
    </source>
</evidence>
<comment type="subcellular location">
    <subcellularLocation>
        <location evidence="1">Endomembrane system</location>
    </subcellularLocation>
</comment>
<protein>
    <submittedName>
        <fullName evidence="12">Uncharacterized protein</fullName>
    </submittedName>
</protein>
<dbReference type="GO" id="GO:0070588">
    <property type="term" value="P:calcium ion transmembrane transport"/>
    <property type="evidence" value="ECO:0007669"/>
    <property type="project" value="TreeGrafter"/>
</dbReference>
<dbReference type="STRING" id="765915.A0A1Y2HIZ6"/>
<organism evidence="12 13">
    <name type="scientific">Catenaria anguillulae PL171</name>
    <dbReference type="NCBI Taxonomy" id="765915"/>
    <lineage>
        <taxon>Eukaryota</taxon>
        <taxon>Fungi</taxon>
        <taxon>Fungi incertae sedis</taxon>
        <taxon>Blastocladiomycota</taxon>
        <taxon>Blastocladiomycetes</taxon>
        <taxon>Blastocladiales</taxon>
        <taxon>Catenariaceae</taxon>
        <taxon>Catenaria</taxon>
    </lineage>
</organism>
<evidence type="ECO:0000256" key="7">
    <source>
        <dbReference type="ARBA" id="ARBA00023136"/>
    </source>
</evidence>
<evidence type="ECO:0000256" key="10">
    <source>
        <dbReference type="SAM" id="MobiDB-lite"/>
    </source>
</evidence>
<evidence type="ECO:0000256" key="1">
    <source>
        <dbReference type="ARBA" id="ARBA00004308"/>
    </source>
</evidence>
<dbReference type="Proteomes" id="UP000193411">
    <property type="component" value="Unassembled WGS sequence"/>
</dbReference>
<evidence type="ECO:0000256" key="11">
    <source>
        <dbReference type="SAM" id="Phobius"/>
    </source>
</evidence>
<dbReference type="OrthoDB" id="494673at2759"/>
<dbReference type="Pfam" id="PF00864">
    <property type="entry name" value="P2X_receptor"/>
    <property type="match status" value="1"/>
</dbReference>
<proteinExistence type="inferred from homology"/>
<gene>
    <name evidence="12" type="ORF">BCR44DRAFT_1515016</name>
</gene>
<feature type="transmembrane region" description="Helical" evidence="11">
    <location>
        <begin position="29"/>
        <end position="47"/>
    </location>
</feature>
<keyword evidence="3" id="KW-0813">Transport</keyword>
<keyword evidence="5 11" id="KW-1133">Transmembrane helix</keyword>
<reference evidence="12 13" key="1">
    <citation type="submission" date="2016-07" db="EMBL/GenBank/DDBJ databases">
        <title>Pervasive Adenine N6-methylation of Active Genes in Fungi.</title>
        <authorList>
            <consortium name="DOE Joint Genome Institute"/>
            <person name="Mondo S.J."/>
            <person name="Dannebaum R.O."/>
            <person name="Kuo R.C."/>
            <person name="Labutti K."/>
            <person name="Haridas S."/>
            <person name="Kuo A."/>
            <person name="Salamov A."/>
            <person name="Ahrendt S.R."/>
            <person name="Lipzen A."/>
            <person name="Sullivan W."/>
            <person name="Andreopoulos W.B."/>
            <person name="Clum A."/>
            <person name="Lindquist E."/>
            <person name="Daum C."/>
            <person name="Ramamoorthy G.K."/>
            <person name="Gryganskyi A."/>
            <person name="Culley D."/>
            <person name="Magnuson J.K."/>
            <person name="James T.Y."/>
            <person name="O'Malley M.A."/>
            <person name="Stajich J.E."/>
            <person name="Spatafora J.W."/>
            <person name="Visel A."/>
            <person name="Grigoriev I.V."/>
        </authorList>
    </citation>
    <scope>NUCLEOTIDE SEQUENCE [LARGE SCALE GENOMIC DNA]</scope>
    <source>
        <strain evidence="12 13">PL171</strain>
    </source>
</reference>
<keyword evidence="4 11" id="KW-0812">Transmembrane</keyword>
<evidence type="ECO:0000313" key="12">
    <source>
        <dbReference type="EMBL" id="ORZ33052.1"/>
    </source>
</evidence>
<keyword evidence="7 11" id="KW-0472">Membrane</keyword>
<dbReference type="GO" id="GO:0016020">
    <property type="term" value="C:membrane"/>
    <property type="evidence" value="ECO:0007669"/>
    <property type="project" value="TreeGrafter"/>
</dbReference>
<evidence type="ECO:0000256" key="4">
    <source>
        <dbReference type="ARBA" id="ARBA00022692"/>
    </source>
</evidence>
<feature type="region of interest" description="Disordered" evidence="10">
    <location>
        <begin position="382"/>
        <end position="417"/>
    </location>
</feature>
<keyword evidence="6" id="KW-0406">Ion transport</keyword>
<dbReference type="GO" id="GO:0015267">
    <property type="term" value="F:channel activity"/>
    <property type="evidence" value="ECO:0007669"/>
    <property type="project" value="UniProtKB-ARBA"/>
</dbReference>
<evidence type="ECO:0000313" key="13">
    <source>
        <dbReference type="Proteomes" id="UP000193411"/>
    </source>
</evidence>
<evidence type="ECO:0000256" key="9">
    <source>
        <dbReference type="ARBA" id="ARBA00023303"/>
    </source>
</evidence>
<dbReference type="GO" id="GO:0007165">
    <property type="term" value="P:signal transduction"/>
    <property type="evidence" value="ECO:0007669"/>
    <property type="project" value="UniProtKB-ARBA"/>
</dbReference>
<feature type="compositionally biased region" description="Polar residues" evidence="10">
    <location>
        <begin position="391"/>
        <end position="401"/>
    </location>
</feature>
<keyword evidence="8" id="KW-1071">Ligand-gated ion channel</keyword>
<dbReference type="PANTHER" id="PTHR10125:SF31">
    <property type="entry name" value="P2X RECEPTOR E"/>
    <property type="match status" value="1"/>
</dbReference>
<evidence type="ECO:0000256" key="3">
    <source>
        <dbReference type="ARBA" id="ARBA00022448"/>
    </source>
</evidence>
<dbReference type="GO" id="GO:0012505">
    <property type="term" value="C:endomembrane system"/>
    <property type="evidence" value="ECO:0007669"/>
    <property type="project" value="UniProtKB-SubCell"/>
</dbReference>
<evidence type="ECO:0000256" key="2">
    <source>
        <dbReference type="ARBA" id="ARBA00009848"/>
    </source>
</evidence>
<accession>A0A1Y2HIZ6</accession>
<feature type="transmembrane region" description="Helical" evidence="11">
    <location>
        <begin position="329"/>
        <end position="358"/>
    </location>
</feature>
<dbReference type="InterPro" id="IPR059116">
    <property type="entry name" value="P2X_receptor"/>
</dbReference>
<name>A0A1Y2HIZ6_9FUNG</name>
<keyword evidence="13" id="KW-1185">Reference proteome</keyword>
<comment type="caution">
    <text evidence="12">The sequence shown here is derived from an EMBL/GenBank/DDBJ whole genome shotgun (WGS) entry which is preliminary data.</text>
</comment>
<dbReference type="EMBL" id="MCFL01000039">
    <property type="protein sequence ID" value="ORZ33052.1"/>
    <property type="molecule type" value="Genomic_DNA"/>
</dbReference>
<keyword evidence="9" id="KW-0407">Ion channel</keyword>
<dbReference type="PANTHER" id="PTHR10125">
    <property type="entry name" value="P2X PURINOCEPTOR"/>
    <property type="match status" value="1"/>
</dbReference>
<dbReference type="AlphaFoldDB" id="A0A1Y2HIZ6"/>
<sequence length="454" mass="49865">MPLPKIDWDGLLSYQTVKVVQVRDRRLGMIYYACCVAICVYIVYSVIKDQLYLQKEYVTNAQVRIETPEYCARSFSGQCLYYDASSVLPAVADQNAAAFITTRMTITNATVASADSDACDAMNPTSIGCMPLAPRSAGRLHYVADIERYTIMVDHTVRGESNSMISRTGDMVGVLRDTAGTAQRVYVPTWFANSTTDEVVKADVQGDTARLVRRPPTVPGDVMTVGELLGAANISSLDVLSFSPSARPDESIRESGLVLLVTIQYGNRAENSTALGYHYSVSYIPGAEARILEPVFKGAAGGPNQLQIRNRRGIRVVFVQKGQLGRFDFMALLTNLVASLALMRFAVLILEFALLWLLPEREQYREFKVQETDDYKSIRQRALSKKKSGALSRNTSQNQMPSASASGHHLHHGSGAKPDVLTSKLEKGLAVHLELEDSGRTTTVGSETLNQCKT</sequence>
<dbReference type="Gene3D" id="1.10.287.940">
    <property type="entry name" value="atp-gated p2x4 ion channel"/>
    <property type="match status" value="1"/>
</dbReference>
<comment type="similarity">
    <text evidence="2">Belongs to the P2X receptor family.</text>
</comment>
<evidence type="ECO:0000256" key="5">
    <source>
        <dbReference type="ARBA" id="ARBA00022989"/>
    </source>
</evidence>